<evidence type="ECO:0000256" key="6">
    <source>
        <dbReference type="SAM" id="SignalP"/>
    </source>
</evidence>
<feature type="domain" description="Phytocyanin" evidence="7">
    <location>
        <begin position="34"/>
        <end position="130"/>
    </location>
</feature>
<dbReference type="STRING" id="43335.A0A4U5QMN2"/>
<evidence type="ECO:0000256" key="1">
    <source>
        <dbReference type="ARBA" id="ARBA00022723"/>
    </source>
</evidence>
<dbReference type="PANTHER" id="PTHR33021">
    <property type="entry name" value="BLUE COPPER PROTEIN"/>
    <property type="match status" value="1"/>
</dbReference>
<keyword evidence="2" id="KW-0186">Copper</keyword>
<accession>A0A4U5QMN2</accession>
<name>A0A4U5QMN2_POPAL</name>
<dbReference type="InterPro" id="IPR008972">
    <property type="entry name" value="Cupredoxin"/>
</dbReference>
<proteinExistence type="predicted"/>
<keyword evidence="1" id="KW-0479">Metal-binding</keyword>
<protein>
    <recommendedName>
        <fullName evidence="4">Basic blue protein</fullName>
    </recommendedName>
    <alternativeName>
        <fullName evidence="5">Plantacyanin</fullName>
    </alternativeName>
</protein>
<comment type="caution">
    <text evidence="8">The sequence shown here is derived from an EMBL/GenBank/DDBJ whole genome shotgun (WGS) entry which is preliminary data.</text>
</comment>
<evidence type="ECO:0000256" key="3">
    <source>
        <dbReference type="ARBA" id="ARBA00023157"/>
    </source>
</evidence>
<organism evidence="8">
    <name type="scientific">Populus alba</name>
    <name type="common">White poplar</name>
    <dbReference type="NCBI Taxonomy" id="43335"/>
    <lineage>
        <taxon>Eukaryota</taxon>
        <taxon>Viridiplantae</taxon>
        <taxon>Streptophyta</taxon>
        <taxon>Embryophyta</taxon>
        <taxon>Tracheophyta</taxon>
        <taxon>Spermatophyta</taxon>
        <taxon>Magnoliopsida</taxon>
        <taxon>eudicotyledons</taxon>
        <taxon>Gunneridae</taxon>
        <taxon>Pentapetalae</taxon>
        <taxon>rosids</taxon>
        <taxon>fabids</taxon>
        <taxon>Malpighiales</taxon>
        <taxon>Salicaceae</taxon>
        <taxon>Saliceae</taxon>
        <taxon>Populus</taxon>
    </lineage>
</organism>
<dbReference type="PANTHER" id="PTHR33021:SF469">
    <property type="entry name" value="PHYTOCYANIN DOMAIN-CONTAINING PROTEIN"/>
    <property type="match status" value="1"/>
</dbReference>
<dbReference type="Gene3D" id="2.60.40.420">
    <property type="entry name" value="Cupredoxins - blue copper proteins"/>
    <property type="match status" value="1"/>
</dbReference>
<evidence type="ECO:0000259" key="7">
    <source>
        <dbReference type="PROSITE" id="PS51485"/>
    </source>
</evidence>
<evidence type="ECO:0000256" key="2">
    <source>
        <dbReference type="ARBA" id="ARBA00023008"/>
    </source>
</evidence>
<dbReference type="Pfam" id="PF02298">
    <property type="entry name" value="Cu_bind_like"/>
    <property type="match status" value="1"/>
</dbReference>
<dbReference type="GO" id="GO:0005886">
    <property type="term" value="C:plasma membrane"/>
    <property type="evidence" value="ECO:0007669"/>
    <property type="project" value="TreeGrafter"/>
</dbReference>
<sequence>MARQGRCSAIGVVLASTLLVILSLQFKIAIAKASTFTVGDTSGWTFNIQSWTDGKKFKAGDSLIFNYDPSLHDVATVDVDGYDGCTVSPSSNTYTSGKDTIKLKEGQNYFICSIPSHCDWGLKIAVNASA</sequence>
<gene>
    <name evidence="8" type="ORF">D5086_0000066240</name>
</gene>
<reference evidence="8" key="1">
    <citation type="submission" date="2018-10" db="EMBL/GenBank/DDBJ databases">
        <title>Population genomic analysis revealed the cold adaptation of white poplar.</title>
        <authorList>
            <person name="Liu Y.-J."/>
        </authorList>
    </citation>
    <scope>NUCLEOTIDE SEQUENCE [LARGE SCALE GENOMIC DNA]</scope>
    <source>
        <strain evidence="8">PAL-ZL1</strain>
    </source>
</reference>
<evidence type="ECO:0000256" key="5">
    <source>
        <dbReference type="ARBA" id="ARBA00082491"/>
    </source>
</evidence>
<dbReference type="CDD" id="cd11013">
    <property type="entry name" value="Plantacyanin"/>
    <property type="match status" value="1"/>
</dbReference>
<keyword evidence="3" id="KW-1015">Disulfide bond</keyword>
<dbReference type="SUPFAM" id="SSF49503">
    <property type="entry name" value="Cupredoxins"/>
    <property type="match status" value="1"/>
</dbReference>
<dbReference type="GO" id="GO:0009055">
    <property type="term" value="F:electron transfer activity"/>
    <property type="evidence" value="ECO:0007669"/>
    <property type="project" value="InterPro"/>
</dbReference>
<dbReference type="FunFam" id="2.60.40.420:FF:000013">
    <property type="entry name" value="basic blue protein-like"/>
    <property type="match status" value="1"/>
</dbReference>
<dbReference type="GO" id="GO:0046872">
    <property type="term" value="F:metal ion binding"/>
    <property type="evidence" value="ECO:0007669"/>
    <property type="project" value="UniProtKB-KW"/>
</dbReference>
<dbReference type="InterPro" id="IPR039391">
    <property type="entry name" value="Phytocyanin-like"/>
</dbReference>
<dbReference type="InterPro" id="IPR041844">
    <property type="entry name" value="Plantacyanin"/>
</dbReference>
<dbReference type="EMBL" id="RCHU01000181">
    <property type="protein sequence ID" value="TKS12038.1"/>
    <property type="molecule type" value="Genomic_DNA"/>
</dbReference>
<keyword evidence="6" id="KW-0732">Signal</keyword>
<dbReference type="InterPro" id="IPR003245">
    <property type="entry name" value="Phytocyanin_dom"/>
</dbReference>
<feature type="signal peptide" evidence="6">
    <location>
        <begin position="1"/>
        <end position="33"/>
    </location>
</feature>
<dbReference type="AlphaFoldDB" id="A0A4U5QMN2"/>
<feature type="chain" id="PRO_5020727968" description="Basic blue protein" evidence="6">
    <location>
        <begin position="34"/>
        <end position="130"/>
    </location>
</feature>
<evidence type="ECO:0000256" key="4">
    <source>
        <dbReference type="ARBA" id="ARBA00071970"/>
    </source>
</evidence>
<evidence type="ECO:0000313" key="8">
    <source>
        <dbReference type="EMBL" id="TKS12038.1"/>
    </source>
</evidence>
<dbReference type="PROSITE" id="PS51485">
    <property type="entry name" value="PHYTOCYANIN"/>
    <property type="match status" value="1"/>
</dbReference>